<keyword evidence="1" id="KW-0812">Transmembrane</keyword>
<keyword evidence="1" id="KW-1133">Transmembrane helix</keyword>
<dbReference type="InterPro" id="IPR050860">
    <property type="entry name" value="FeoB_GTPase"/>
</dbReference>
<protein>
    <submittedName>
        <fullName evidence="3">Ferrous iron transport protein B</fullName>
    </submittedName>
</protein>
<dbReference type="Proteomes" id="UP001230145">
    <property type="component" value="Unassembled WGS sequence"/>
</dbReference>
<keyword evidence="1" id="KW-0472">Membrane</keyword>
<dbReference type="PROSITE" id="PS51711">
    <property type="entry name" value="G_FEOB"/>
    <property type="match status" value="1"/>
</dbReference>
<feature type="transmembrane region" description="Helical" evidence="1">
    <location>
        <begin position="502"/>
        <end position="523"/>
    </location>
</feature>
<feature type="transmembrane region" description="Helical" evidence="1">
    <location>
        <begin position="596"/>
        <end position="614"/>
    </location>
</feature>
<feature type="transmembrane region" description="Helical" evidence="1">
    <location>
        <begin position="419"/>
        <end position="448"/>
    </location>
</feature>
<dbReference type="Gene3D" id="3.40.50.300">
    <property type="entry name" value="P-loop containing nucleotide triphosphate hydrolases"/>
    <property type="match status" value="1"/>
</dbReference>
<evidence type="ECO:0000313" key="4">
    <source>
        <dbReference type="Proteomes" id="UP001230145"/>
    </source>
</evidence>
<dbReference type="Pfam" id="PF02421">
    <property type="entry name" value="FeoB_N"/>
    <property type="match status" value="2"/>
</dbReference>
<reference evidence="3 4" key="1">
    <citation type="submission" date="2023-07" db="EMBL/GenBank/DDBJ databases">
        <title>Sequencing the genomes of 1000 actinobacteria strains.</title>
        <authorList>
            <person name="Klenk H.-P."/>
        </authorList>
    </citation>
    <scope>NUCLEOTIDE SEQUENCE [LARGE SCALE GENOMIC DNA]</scope>
    <source>
        <strain evidence="3 4">DSM 19515</strain>
    </source>
</reference>
<evidence type="ECO:0000259" key="2">
    <source>
        <dbReference type="PROSITE" id="PS51711"/>
    </source>
</evidence>
<dbReference type="RefSeq" id="WP_307635202.1">
    <property type="nucleotide sequence ID" value="NZ_JAUSQL010000001.1"/>
</dbReference>
<sequence length="776" mass="81889">MTTQEKVKEKKRYAGVTIALVGNPNVGKSTLFNGVTGARQAVINAPGTTVEVKAGTWRNLGARVLDLPGAYSLIPNSPDEKVVADTLAGAPAPAHVGAYSRADALGAHDDAPAYAPTPEHGGRRGQADQHVDLVLAILDGGALTRSLYLVGQLAQTGYPVAAVIHMADVAADNGIKINPSVVSRALGIPVMVFDPRKRAQYAQLDRFVEQAILEPRRVAGIDADPGAPGYNARAASNPLAICRLSDADERDLLAQTSCGGGPACGCGHDRASSLDLEQLDSGPACGCGHDRASSLDLDPTHTADHHSSSDAELERATRLFGWVDRVESAINEHTEHTEIHGPSRSDRVDKVLLNPVVGPIVFLAVMWLLFKLAGEWVGPVQDYFDGLFSSTDEGAISLANGVSWLLSVVGLGGTWVDSLLVGGLCTGLGVVASFVPLMFTIFAALSILEDSGYMARAAFLADRLMRRIGLDGRVVLPLIMGFGCNLPSLAAARTLPSPAQRLVTVLITPYTSCAARLTIYLMIAKIFFPDTAGTVVFSLYLVSITLVVLGAWVLKFFFTKNDAQSPLMLILPAYQVPRALVLLRQALSRSWIFVKGAGKIIVVMTMVVWLLGAIPMGSGASGKSFADPELPMEDSAYGQVAKVLEPAFEPAGFGDWHMAGALMTGFVAKETVVSSIVASYNMDPEAAGDAEDNGDDLGELPDLLSATFTETAGEGYQGLAAIAFLVFVLAYTPCLATVAEQARLIGGKRTTAAVIAQLVIAWALAVGIFQIGKLFL</sequence>
<dbReference type="EMBL" id="JAUSQL010000001">
    <property type="protein sequence ID" value="MDP9833166.1"/>
    <property type="molecule type" value="Genomic_DNA"/>
</dbReference>
<accession>A0ABT9PKB7</accession>
<evidence type="ECO:0000256" key="1">
    <source>
        <dbReference type="SAM" id="Phobius"/>
    </source>
</evidence>
<feature type="transmembrane region" description="Helical" evidence="1">
    <location>
        <begin position="718"/>
        <end position="739"/>
    </location>
</feature>
<proteinExistence type="predicted"/>
<organism evidence="3 4">
    <name type="scientific">Trueperella abortisuis</name>
    <dbReference type="NCBI Taxonomy" id="445930"/>
    <lineage>
        <taxon>Bacteria</taxon>
        <taxon>Bacillati</taxon>
        <taxon>Actinomycetota</taxon>
        <taxon>Actinomycetes</taxon>
        <taxon>Actinomycetales</taxon>
        <taxon>Actinomycetaceae</taxon>
        <taxon>Trueperella</taxon>
    </lineage>
</organism>
<feature type="transmembrane region" description="Helical" evidence="1">
    <location>
        <begin position="468"/>
        <end position="490"/>
    </location>
</feature>
<dbReference type="Pfam" id="PF07670">
    <property type="entry name" value="Gate"/>
    <property type="match status" value="2"/>
</dbReference>
<feature type="domain" description="FeoB-type G" evidence="2">
    <location>
        <begin position="15"/>
        <end position="217"/>
    </location>
</feature>
<evidence type="ECO:0000313" key="3">
    <source>
        <dbReference type="EMBL" id="MDP9833166.1"/>
    </source>
</evidence>
<dbReference type="SUPFAM" id="SSF52540">
    <property type="entry name" value="P-loop containing nucleoside triphosphate hydrolases"/>
    <property type="match status" value="1"/>
</dbReference>
<dbReference type="InterPro" id="IPR011640">
    <property type="entry name" value="Fe2_transport_prot_B_C"/>
</dbReference>
<name>A0ABT9PKB7_9ACTO</name>
<feature type="transmembrane region" description="Helical" evidence="1">
    <location>
        <begin position="535"/>
        <end position="554"/>
    </location>
</feature>
<comment type="caution">
    <text evidence="3">The sequence shown here is derived from an EMBL/GenBank/DDBJ whole genome shotgun (WGS) entry which is preliminary data.</text>
</comment>
<feature type="transmembrane region" description="Helical" evidence="1">
    <location>
        <begin position="351"/>
        <end position="370"/>
    </location>
</feature>
<dbReference type="PANTHER" id="PTHR43185">
    <property type="entry name" value="FERROUS IRON TRANSPORT PROTEIN B"/>
    <property type="match status" value="1"/>
</dbReference>
<dbReference type="InterPro" id="IPR027417">
    <property type="entry name" value="P-loop_NTPase"/>
</dbReference>
<gene>
    <name evidence="3" type="ORF">J2S45_001845</name>
</gene>
<feature type="transmembrane region" description="Helical" evidence="1">
    <location>
        <begin position="751"/>
        <end position="771"/>
    </location>
</feature>
<keyword evidence="4" id="KW-1185">Reference proteome</keyword>
<dbReference type="InterPro" id="IPR030389">
    <property type="entry name" value="G_FEOB_dom"/>
</dbReference>
<dbReference type="InterPro" id="IPR011642">
    <property type="entry name" value="Gate_dom"/>
</dbReference>
<dbReference type="Pfam" id="PF07664">
    <property type="entry name" value="FeoB_C"/>
    <property type="match status" value="1"/>
</dbReference>
<dbReference type="PANTHER" id="PTHR43185:SF1">
    <property type="entry name" value="FE(2+) TRANSPORTER FEOB"/>
    <property type="match status" value="1"/>
</dbReference>